<protein>
    <submittedName>
        <fullName evidence="1">Uncharacterized protein</fullName>
    </submittedName>
</protein>
<evidence type="ECO:0000313" key="2">
    <source>
        <dbReference type="Proteomes" id="UP001062846"/>
    </source>
</evidence>
<organism evidence="1 2">
    <name type="scientific">Rhododendron molle</name>
    <name type="common">Chinese azalea</name>
    <name type="synonym">Azalea mollis</name>
    <dbReference type="NCBI Taxonomy" id="49168"/>
    <lineage>
        <taxon>Eukaryota</taxon>
        <taxon>Viridiplantae</taxon>
        <taxon>Streptophyta</taxon>
        <taxon>Embryophyta</taxon>
        <taxon>Tracheophyta</taxon>
        <taxon>Spermatophyta</taxon>
        <taxon>Magnoliopsida</taxon>
        <taxon>eudicotyledons</taxon>
        <taxon>Gunneridae</taxon>
        <taxon>Pentapetalae</taxon>
        <taxon>asterids</taxon>
        <taxon>Ericales</taxon>
        <taxon>Ericaceae</taxon>
        <taxon>Ericoideae</taxon>
        <taxon>Rhodoreae</taxon>
        <taxon>Rhododendron</taxon>
    </lineage>
</organism>
<sequence length="1135" mass="127510">MAKRAYSRLLRKPNSCTVPQETRHAHLWSELYSTSEHHTHTHLLNTCIHQCKQIQSRRLFDEMPERLSLASKISKVVHSQSLKLGIGSQGRLGNAIVDLYAKCGNIEFAEKAFHRLESVDLCAWNSILSLYSRQGLLDQALWHFGSMRNCGVGPNQYTFAVLLSVCGRLMDVEFGKQVHCNVIKTGFEFNSFCEGSLIDLYAKLNFVIDARRIFDAAEEPDTVSWTAIIAGYVQAGLPEEAIKLFEDMQKLCCFPDQVAFVTVISAFLELGRLDDACQLFAQMPNPNAVAWNVMISGHAKRGCEWEAVKLFQNMRNAGVRSTRSTLGSVLSAIAGMVNLEYGLQVHAQATKQGFDSNVYVGSSLINMYTKCQKMEDAKRVFGPFDEKNVVLWNAMLGGYLQNGYAGEVMELFFSMRVSGFHPDEFTYTSILSACGCLENLGMGQQLHSYIIKNKLEDNLFVGNALVDMYAKSGALDYARRKFELLKNRDNVSWNAIIVGYVQDKKEDEAFKLFERMTSDGITPDEVSLASILSACANLRALDRGKQVHCLSVKYGLETSLYAGSSLIDMYAKCGAMATAYEVFISMPERSVISANALIAGYAQHNLEKAVYLLHDMLAEGLKPSEITFACLLDSCTGPSTLNLGRLIHCFILKAGLAYEDDFLSISLLGMYMCSQGKIDVNILFSELPNPKSAVLWTAIISGHAQNDCSEEALQFYLEMRRQNAMPDQATFASVLRACSLLASLRDGREVHSLIFHTGFDLDELTSSALIDMYAKCGDVQSSIQVFTEMDTKNDVISWNSMIVAFAKNGYVEDALQTFDKMKKAHVKPDDVTFLGVLTACSHAGRVFEGRQVYDIMINHYHIEPRPEHCACMIDLLGRWGFIDEAQEFIHELEFEPDAMMWATFLAACRLHGDDISGQHAAEKLIELEPEKSSPYVLLSHIHAASANWDGVNSVRRRMKEKGVRKFPGCSWIVVGEKTNLFIAGDKSHPSANEIYEVLKDLTELMKDENYFTKIECCGIQVAGLPWGKMKHWQYQKRLLNRLLMNLKQMPLRHRQIPPFEYAWKGSQTCKHLGTFKTDWRMHYLQPANATFSQRLGSASMTGIEGFLLAYGERLDDNQLMELSMYLLRIYAPHAA</sequence>
<name>A0ACC0M229_RHOML</name>
<comment type="caution">
    <text evidence="1">The sequence shown here is derived from an EMBL/GenBank/DDBJ whole genome shotgun (WGS) entry which is preliminary data.</text>
</comment>
<keyword evidence="2" id="KW-1185">Reference proteome</keyword>
<evidence type="ECO:0000313" key="1">
    <source>
        <dbReference type="EMBL" id="KAI8534649.1"/>
    </source>
</evidence>
<dbReference type="Proteomes" id="UP001062846">
    <property type="component" value="Chromosome 10"/>
</dbReference>
<gene>
    <name evidence="1" type="ORF">RHMOL_Rhmol10G0106600</name>
</gene>
<accession>A0ACC0M229</accession>
<reference evidence="1" key="1">
    <citation type="submission" date="2022-02" db="EMBL/GenBank/DDBJ databases">
        <title>Plant Genome Project.</title>
        <authorList>
            <person name="Zhang R.-G."/>
        </authorList>
    </citation>
    <scope>NUCLEOTIDE SEQUENCE</scope>
    <source>
        <strain evidence="1">AT1</strain>
    </source>
</reference>
<dbReference type="EMBL" id="CM046397">
    <property type="protein sequence ID" value="KAI8534649.1"/>
    <property type="molecule type" value="Genomic_DNA"/>
</dbReference>
<proteinExistence type="predicted"/>